<gene>
    <name evidence="1" type="ORF">E0946_00160</name>
</gene>
<dbReference type="EC" id="4.2.1.11" evidence="1"/>
<dbReference type="EMBL" id="SMOG01000001">
    <property type="protein sequence ID" value="TDF74536.1"/>
    <property type="molecule type" value="Genomic_DNA"/>
</dbReference>
<organism evidence="1 2">
    <name type="scientific">Candidatus Syntrophosphaera thermopropionivorans</name>
    <dbReference type="NCBI Taxonomy" id="2593015"/>
    <lineage>
        <taxon>Bacteria</taxon>
        <taxon>Pseudomonadati</taxon>
        <taxon>Candidatus Cloacimonadota</taxon>
        <taxon>Candidatus Cloacimonadia</taxon>
        <taxon>Candidatus Cloacimonadales</taxon>
        <taxon>Candidatus Cloacimonadaceae</taxon>
        <taxon>Candidatus Syntrophosphaera</taxon>
    </lineage>
</organism>
<proteinExistence type="predicted"/>
<dbReference type="Proteomes" id="UP000294588">
    <property type="component" value="Unassembled WGS sequence"/>
</dbReference>
<keyword evidence="1" id="KW-0456">Lyase</keyword>
<comment type="caution">
    <text evidence="1">The sequence shown here is derived from an EMBL/GenBank/DDBJ whole genome shotgun (WGS) entry which is preliminary data.</text>
</comment>
<reference evidence="1" key="1">
    <citation type="submission" date="2019-03" db="EMBL/GenBank/DDBJ databases">
        <title>Candidatus Syntrophosphaera thermopropionivorans: a novel player in syntrophic propionate oxidation during anaerobic digestion.</title>
        <authorList>
            <person name="Dyksma S."/>
        </authorList>
    </citation>
    <scope>NUCLEOTIDE SEQUENCE</scope>
    <source>
        <strain evidence="1">W5</strain>
    </source>
</reference>
<evidence type="ECO:0000313" key="2">
    <source>
        <dbReference type="Proteomes" id="UP000294588"/>
    </source>
</evidence>
<sequence length="425" mass="46000">MSEIVYIKGREILDSRGNPTVEADVMLDSGVFTRAAVPSGASTGEREAIELRDGDKKRYDGKGVLKAVENINSIIAPALLNIEATHQEEIDSVMLNLDGTPNKSKLGANAILAVSMAVARASAIELDLPLYRYLGGVGAKTLPVPLSNILNGGVHADNNIDIQEFMIMPLGANSFHQALQMNAEIFHALKGILKKQGLFTGVGDEGGFAPNLKDNEEALKVIMEAIVAAGYQPGKDVYIALDVAASSFWKDGKYLFEGKTFSSSDMIDYYINLVQKYPIISLEDGLAENDWENWIILTQKLGNKIQLVGDDLFVTNPAIIKRGIAENAANSVLIKLNQIGTVSETIEAIQTAHKAGWTCVVSHRSGETCDTFIADLAVAMNTGMIKTGSLSRSERIEKYNQLLRIEEELGSAAIYPGRAVIKQLS</sequence>
<protein>
    <submittedName>
        <fullName evidence="1">Phosphopyruvate hydratase</fullName>
        <ecNumber evidence="1">4.2.1.11</ecNumber>
    </submittedName>
</protein>
<evidence type="ECO:0000313" key="1">
    <source>
        <dbReference type="EMBL" id="TDF74536.1"/>
    </source>
</evidence>
<accession>A0AC61QKP5</accession>
<keyword evidence="2" id="KW-1185">Reference proteome</keyword>
<name>A0AC61QKP5_9BACT</name>